<evidence type="ECO:0000259" key="3">
    <source>
        <dbReference type="Pfam" id="PF07261"/>
    </source>
</evidence>
<dbReference type="Gene3D" id="1.10.10.630">
    <property type="entry name" value="DnaD domain-like"/>
    <property type="match status" value="1"/>
</dbReference>
<sequence length="288" mass="33202">MADNKKYYYMRLKENFFESEELVMLESMPEGMLYSNILIKLYLKSLKNEGRLMFKDTIPYNAQMIATITRHQIGTVEKALTIFRDLELIEVLDNGTIYMNDIELFIGKASTEAERKKRARMAIEAEKKILIEQTSDKCPNENGQMSDKLPPENREQSLETRVKRTEIINNSEDVVGQSVSPVTDIQFLKLKDFFSQSIREPKNTDLAKLNEALDFYEPALILEAIKTAKEMRGRSFAYVIGILDNWRKDDGVKTYADWQVKISGSNAASNTKNTREVPKIITRRSSNE</sequence>
<feature type="domain" description="Phage replisome organiser N-terminal" evidence="4">
    <location>
        <begin position="9"/>
        <end position="120"/>
    </location>
</feature>
<dbReference type="PANTHER" id="PTHR37293:SF5">
    <property type="entry name" value="DNA REPLICATION PROTEIN"/>
    <property type="match status" value="1"/>
</dbReference>
<dbReference type="Pfam" id="PF07261">
    <property type="entry name" value="DnaB_2"/>
    <property type="match status" value="1"/>
</dbReference>
<dbReference type="InterPro" id="IPR034829">
    <property type="entry name" value="DnaD-like_sf"/>
</dbReference>
<feature type="region of interest" description="Disordered" evidence="2">
    <location>
        <begin position="136"/>
        <end position="155"/>
    </location>
</feature>
<gene>
    <name evidence="5" type="ORF">NCTC7582_01625</name>
</gene>
<evidence type="ECO:0000313" key="6">
    <source>
        <dbReference type="Proteomes" id="UP000251431"/>
    </source>
</evidence>
<accession>A0A2X0Z744</accession>
<dbReference type="SUPFAM" id="SSF158499">
    <property type="entry name" value="DnaD domain-like"/>
    <property type="match status" value="1"/>
</dbReference>
<dbReference type="InterPro" id="IPR010056">
    <property type="entry name" value="Phage_rep_org__N"/>
</dbReference>
<dbReference type="InterPro" id="IPR006343">
    <property type="entry name" value="DnaB/C_C"/>
</dbReference>
<dbReference type="NCBIfam" id="TIGR01714">
    <property type="entry name" value="phage_rep_org_N"/>
    <property type="match status" value="1"/>
</dbReference>
<dbReference type="PANTHER" id="PTHR37293">
    <property type="entry name" value="PHAGE REPLICATION PROTEIN-RELATED"/>
    <property type="match status" value="1"/>
</dbReference>
<evidence type="ECO:0000259" key="4">
    <source>
        <dbReference type="Pfam" id="PF09681"/>
    </source>
</evidence>
<organism evidence="5 6">
    <name type="scientific">Lysinibacillus capsici</name>
    <dbReference type="NCBI Taxonomy" id="2115968"/>
    <lineage>
        <taxon>Bacteria</taxon>
        <taxon>Bacillati</taxon>
        <taxon>Bacillota</taxon>
        <taxon>Bacilli</taxon>
        <taxon>Bacillales</taxon>
        <taxon>Bacillaceae</taxon>
        <taxon>Lysinibacillus</taxon>
    </lineage>
</organism>
<dbReference type="NCBIfam" id="TIGR01446">
    <property type="entry name" value="DnaD_dom"/>
    <property type="match status" value="1"/>
</dbReference>
<feature type="region of interest" description="Disordered" evidence="2">
    <location>
        <begin position="268"/>
        <end position="288"/>
    </location>
</feature>
<dbReference type="AlphaFoldDB" id="A0A2X0Z744"/>
<reference evidence="5 6" key="1">
    <citation type="submission" date="2018-06" db="EMBL/GenBank/DDBJ databases">
        <authorList>
            <consortium name="Pathogen Informatics"/>
            <person name="Doyle S."/>
        </authorList>
    </citation>
    <scope>NUCLEOTIDE SEQUENCE [LARGE SCALE GENOMIC DNA]</scope>
    <source>
        <strain evidence="5 6">NCTC7582</strain>
    </source>
</reference>
<dbReference type="Pfam" id="PF09681">
    <property type="entry name" value="Phage_rep_org_N"/>
    <property type="match status" value="1"/>
</dbReference>
<evidence type="ECO:0000256" key="2">
    <source>
        <dbReference type="SAM" id="MobiDB-lite"/>
    </source>
</evidence>
<protein>
    <submittedName>
        <fullName evidence="5">Gp45</fullName>
    </submittedName>
</protein>
<dbReference type="InterPro" id="IPR053162">
    <property type="entry name" value="DnaD"/>
</dbReference>
<evidence type="ECO:0000256" key="1">
    <source>
        <dbReference type="ARBA" id="ARBA00093462"/>
    </source>
</evidence>
<comment type="similarity">
    <text evidence="1">Belongs to the DnaB/DnaD family.</text>
</comment>
<dbReference type="EMBL" id="UAQE01000001">
    <property type="protein sequence ID" value="SPT98371.1"/>
    <property type="molecule type" value="Genomic_DNA"/>
</dbReference>
<name>A0A2X0Z744_9BACI</name>
<evidence type="ECO:0000313" key="5">
    <source>
        <dbReference type="EMBL" id="SPT98371.1"/>
    </source>
</evidence>
<dbReference type="Proteomes" id="UP000251431">
    <property type="component" value="Unassembled WGS sequence"/>
</dbReference>
<feature type="domain" description="DnaB/C C-terminal" evidence="3">
    <location>
        <begin position="199"/>
        <end position="259"/>
    </location>
</feature>
<proteinExistence type="inferred from homology"/>